<dbReference type="OMA" id="ARCNWIL"/>
<evidence type="ECO:0000313" key="4">
    <source>
        <dbReference type="Proteomes" id="UP000054359"/>
    </source>
</evidence>
<dbReference type="OrthoDB" id="20772at2759"/>
<dbReference type="Pfam" id="PF10263">
    <property type="entry name" value="SprT-like"/>
    <property type="match status" value="1"/>
</dbReference>
<protein>
    <recommendedName>
        <fullName evidence="2">SprT-like domain-containing protein</fullName>
    </recommendedName>
</protein>
<feature type="region of interest" description="Disordered" evidence="1">
    <location>
        <begin position="1"/>
        <end position="20"/>
    </location>
</feature>
<dbReference type="STRING" id="407821.A0A087UAN8"/>
<dbReference type="PANTHER" id="PTHR23099">
    <property type="entry name" value="TRANSCRIPTIONAL REGULATOR"/>
    <property type="match status" value="1"/>
</dbReference>
<dbReference type="EMBL" id="KK119032">
    <property type="protein sequence ID" value="KFM74427.1"/>
    <property type="molecule type" value="Genomic_DNA"/>
</dbReference>
<evidence type="ECO:0000259" key="2">
    <source>
        <dbReference type="SMART" id="SM00731"/>
    </source>
</evidence>
<evidence type="ECO:0000313" key="3">
    <source>
        <dbReference type="EMBL" id="KFM74427.1"/>
    </source>
</evidence>
<organism evidence="3 4">
    <name type="scientific">Stegodyphus mimosarum</name>
    <name type="common">African social velvet spider</name>
    <dbReference type="NCBI Taxonomy" id="407821"/>
    <lineage>
        <taxon>Eukaryota</taxon>
        <taxon>Metazoa</taxon>
        <taxon>Ecdysozoa</taxon>
        <taxon>Arthropoda</taxon>
        <taxon>Chelicerata</taxon>
        <taxon>Arachnida</taxon>
        <taxon>Araneae</taxon>
        <taxon>Araneomorphae</taxon>
        <taxon>Entelegynae</taxon>
        <taxon>Eresoidea</taxon>
        <taxon>Eresidae</taxon>
        <taxon>Stegodyphus</taxon>
    </lineage>
</organism>
<name>A0A087UAN8_STEMI</name>
<feature type="non-terminal residue" evidence="3">
    <location>
        <position position="301"/>
    </location>
</feature>
<dbReference type="GO" id="GO:0006974">
    <property type="term" value="P:DNA damage response"/>
    <property type="evidence" value="ECO:0007669"/>
    <property type="project" value="UniProtKB-ARBA"/>
</dbReference>
<dbReference type="AlphaFoldDB" id="A0A087UAN8"/>
<evidence type="ECO:0000256" key="1">
    <source>
        <dbReference type="SAM" id="MobiDB-lite"/>
    </source>
</evidence>
<keyword evidence="4" id="KW-1185">Reference proteome</keyword>
<gene>
    <name evidence="3" type="ORF">X975_12743</name>
</gene>
<feature type="domain" description="SprT-like" evidence="2">
    <location>
        <begin position="142"/>
        <end position="299"/>
    </location>
</feature>
<dbReference type="Proteomes" id="UP000054359">
    <property type="component" value="Unassembled WGS sequence"/>
</dbReference>
<dbReference type="InterPro" id="IPR006640">
    <property type="entry name" value="SprT-like_domain"/>
</dbReference>
<dbReference type="PANTHER" id="PTHR23099:SF0">
    <property type="entry name" value="GERM CELL NUCLEAR ACIDIC PROTEIN"/>
    <property type="match status" value="1"/>
</dbReference>
<sequence>MMQEGILKPDMDSSVIEDEDNSDEEFSKFLFATKENLSRLTLNSSVSEDEDNSDEEFSKFLAATKENLSRLTLNSKLNSFSAKARMNILEKQRSASASLSANEESPKCLQNLTNRKCKSTSDSKSRNILGEEIESLPFMKNRTVYARKLFEFFNEKVFENQLPKDMPLLWNNNLKTTAGTTVCLKESGQYKCKINLSSKILTSYDRLQDTLLHEMCHAAVWIINKINNVCHGPLWQIWAARCNWILPHIEVPQRCHNYEISFPYFYKCVKCDWKCGRYKRSQKLSRALCPKCSNQLSLTVS</sequence>
<dbReference type="SMART" id="SM00731">
    <property type="entry name" value="SprT"/>
    <property type="match status" value="1"/>
</dbReference>
<proteinExistence type="predicted"/>
<dbReference type="GO" id="GO:0005634">
    <property type="term" value="C:nucleus"/>
    <property type="evidence" value="ECO:0007669"/>
    <property type="project" value="TreeGrafter"/>
</dbReference>
<accession>A0A087UAN8</accession>
<reference evidence="3 4" key="1">
    <citation type="submission" date="2013-11" db="EMBL/GenBank/DDBJ databases">
        <title>Genome sequencing of Stegodyphus mimosarum.</title>
        <authorList>
            <person name="Bechsgaard J."/>
        </authorList>
    </citation>
    <scope>NUCLEOTIDE SEQUENCE [LARGE SCALE GENOMIC DNA]</scope>
</reference>